<dbReference type="Proteomes" id="UP001428817">
    <property type="component" value="Unassembled WGS sequence"/>
</dbReference>
<keyword evidence="3" id="KW-1185">Reference proteome</keyword>
<feature type="compositionally biased region" description="Basic and acidic residues" evidence="1">
    <location>
        <begin position="59"/>
        <end position="85"/>
    </location>
</feature>
<evidence type="ECO:0000313" key="2">
    <source>
        <dbReference type="EMBL" id="GAA5155725.1"/>
    </source>
</evidence>
<proteinExistence type="predicted"/>
<name>A0ABP9Q4E0_9PSEU</name>
<evidence type="ECO:0000256" key="1">
    <source>
        <dbReference type="SAM" id="MobiDB-lite"/>
    </source>
</evidence>
<feature type="region of interest" description="Disordered" evidence="1">
    <location>
        <begin position="35"/>
        <end position="96"/>
    </location>
</feature>
<gene>
    <name evidence="2" type="ORF">GCM10023321_29810</name>
</gene>
<organism evidence="2 3">
    <name type="scientific">Pseudonocardia eucalypti</name>
    <dbReference type="NCBI Taxonomy" id="648755"/>
    <lineage>
        <taxon>Bacteria</taxon>
        <taxon>Bacillati</taxon>
        <taxon>Actinomycetota</taxon>
        <taxon>Actinomycetes</taxon>
        <taxon>Pseudonocardiales</taxon>
        <taxon>Pseudonocardiaceae</taxon>
        <taxon>Pseudonocardia</taxon>
    </lineage>
</organism>
<reference evidence="3" key="1">
    <citation type="journal article" date="2019" name="Int. J. Syst. Evol. Microbiol.">
        <title>The Global Catalogue of Microorganisms (GCM) 10K type strain sequencing project: providing services to taxonomists for standard genome sequencing and annotation.</title>
        <authorList>
            <consortium name="The Broad Institute Genomics Platform"/>
            <consortium name="The Broad Institute Genome Sequencing Center for Infectious Disease"/>
            <person name="Wu L."/>
            <person name="Ma J."/>
        </authorList>
    </citation>
    <scope>NUCLEOTIDE SEQUENCE [LARGE SCALE GENOMIC DNA]</scope>
    <source>
        <strain evidence="3">JCM 18303</strain>
    </source>
</reference>
<evidence type="ECO:0000313" key="3">
    <source>
        <dbReference type="Proteomes" id="UP001428817"/>
    </source>
</evidence>
<protein>
    <submittedName>
        <fullName evidence="2">Uncharacterized protein</fullName>
    </submittedName>
</protein>
<dbReference type="EMBL" id="BAABJP010000010">
    <property type="protein sequence ID" value="GAA5155725.1"/>
    <property type="molecule type" value="Genomic_DNA"/>
</dbReference>
<feature type="compositionally biased region" description="Pro residues" evidence="1">
    <location>
        <begin position="41"/>
        <end position="51"/>
    </location>
</feature>
<comment type="caution">
    <text evidence="2">The sequence shown here is derived from an EMBL/GenBank/DDBJ whole genome shotgun (WGS) entry which is preliminary data.</text>
</comment>
<sequence length="96" mass="10470">MTRFVRGAIVGLVVAGIGAFGSVGVAQAATPAMSGAVLSPANPPHPGPPPPRKFRAKFKSREDCERRGGHDFPGHRDRWECRQGPDRNNPWEIWNN</sequence>
<accession>A0ABP9Q4E0</accession>